<gene>
    <name evidence="1" type="ORF">EK21DRAFT_118982</name>
</gene>
<reference evidence="1" key="1">
    <citation type="journal article" date="2020" name="Stud. Mycol.">
        <title>101 Dothideomycetes genomes: a test case for predicting lifestyles and emergence of pathogens.</title>
        <authorList>
            <person name="Haridas S."/>
            <person name="Albert R."/>
            <person name="Binder M."/>
            <person name="Bloem J."/>
            <person name="Labutti K."/>
            <person name="Salamov A."/>
            <person name="Andreopoulos B."/>
            <person name="Baker S."/>
            <person name="Barry K."/>
            <person name="Bills G."/>
            <person name="Bluhm B."/>
            <person name="Cannon C."/>
            <person name="Castanera R."/>
            <person name="Culley D."/>
            <person name="Daum C."/>
            <person name="Ezra D."/>
            <person name="Gonzalez J."/>
            <person name="Henrissat B."/>
            <person name="Kuo A."/>
            <person name="Liang C."/>
            <person name="Lipzen A."/>
            <person name="Lutzoni F."/>
            <person name="Magnuson J."/>
            <person name="Mondo S."/>
            <person name="Nolan M."/>
            <person name="Ohm R."/>
            <person name="Pangilinan J."/>
            <person name="Park H.-J."/>
            <person name="Ramirez L."/>
            <person name="Alfaro M."/>
            <person name="Sun H."/>
            <person name="Tritt A."/>
            <person name="Yoshinaga Y."/>
            <person name="Zwiers L.-H."/>
            <person name="Turgeon B."/>
            <person name="Goodwin S."/>
            <person name="Spatafora J."/>
            <person name="Crous P."/>
            <person name="Grigoriev I."/>
        </authorList>
    </citation>
    <scope>NUCLEOTIDE SEQUENCE</scope>
    <source>
        <strain evidence="1">CBS 110217</strain>
    </source>
</reference>
<dbReference type="Proteomes" id="UP000799777">
    <property type="component" value="Unassembled WGS sequence"/>
</dbReference>
<proteinExistence type="predicted"/>
<name>A0A9P4GY00_9PLEO</name>
<comment type="caution">
    <text evidence="1">The sequence shown here is derived from an EMBL/GenBank/DDBJ whole genome shotgun (WGS) entry which is preliminary data.</text>
</comment>
<sequence>MFSAQTGKIVTADQNPIDLSLTKTCRLVTSEMRGLTFKLNTITFTTIYNNELHETTAWWHALLDALRTLKHRFIVSACGLIDSAVANELLKLYPEFRPVIRGLQGADGFELADWDSFAIRYLQSLSPEVRKQIRNVVLEEDRMSVAGPQGHAQGLIPLCLENPLLRVEQKVNLWENILFSNTSTVPW</sequence>
<protein>
    <submittedName>
        <fullName evidence="1">Uncharacterized protein</fullName>
    </submittedName>
</protein>
<keyword evidence="2" id="KW-1185">Reference proteome</keyword>
<evidence type="ECO:0000313" key="2">
    <source>
        <dbReference type="Proteomes" id="UP000799777"/>
    </source>
</evidence>
<dbReference type="OrthoDB" id="5062850at2759"/>
<dbReference type="EMBL" id="ML978369">
    <property type="protein sequence ID" value="KAF2023196.1"/>
    <property type="molecule type" value="Genomic_DNA"/>
</dbReference>
<dbReference type="AlphaFoldDB" id="A0A9P4GY00"/>
<evidence type="ECO:0000313" key="1">
    <source>
        <dbReference type="EMBL" id="KAF2023196.1"/>
    </source>
</evidence>
<accession>A0A9P4GY00</accession>
<organism evidence="1 2">
    <name type="scientific">Setomelanomma holmii</name>
    <dbReference type="NCBI Taxonomy" id="210430"/>
    <lineage>
        <taxon>Eukaryota</taxon>
        <taxon>Fungi</taxon>
        <taxon>Dikarya</taxon>
        <taxon>Ascomycota</taxon>
        <taxon>Pezizomycotina</taxon>
        <taxon>Dothideomycetes</taxon>
        <taxon>Pleosporomycetidae</taxon>
        <taxon>Pleosporales</taxon>
        <taxon>Pleosporineae</taxon>
        <taxon>Phaeosphaeriaceae</taxon>
        <taxon>Setomelanomma</taxon>
    </lineage>
</organism>